<feature type="region of interest" description="Disordered" evidence="1">
    <location>
        <begin position="1"/>
        <end position="87"/>
    </location>
</feature>
<sequence>MTVPPNDPRHDQPDTSEQAALPEGGAGKTGAPRVVDVEILHDHEDSRNAGQHAKGQGNARAQGNGWNSAPGFGPYEDGAGTGSGQAESGRQEYRSRFFYRGTFGQSGGLGGMNLGRVWMGGNDQTGCLAASVTFALFMVCLAQFGFLAGIGFVFFHIIGTLMGVMRDLRQFSTGRLPNPWTWRIGNWAVSFLLTAWFAGAFD</sequence>
<gene>
    <name evidence="3" type="ORF">KM92DES2_10441</name>
</gene>
<evidence type="ECO:0000313" key="3">
    <source>
        <dbReference type="EMBL" id="SBV93725.1"/>
    </source>
</evidence>
<feature type="transmembrane region" description="Helical" evidence="2">
    <location>
        <begin position="180"/>
        <end position="201"/>
    </location>
</feature>
<dbReference type="AlphaFoldDB" id="A0A212J3I2"/>
<feature type="compositionally biased region" description="Basic and acidic residues" evidence="1">
    <location>
        <begin position="35"/>
        <end position="47"/>
    </location>
</feature>
<keyword evidence="2" id="KW-1133">Transmembrane helix</keyword>
<evidence type="ECO:0000256" key="1">
    <source>
        <dbReference type="SAM" id="MobiDB-lite"/>
    </source>
</evidence>
<reference evidence="3" key="1">
    <citation type="submission" date="2016-04" db="EMBL/GenBank/DDBJ databases">
        <authorList>
            <person name="Evans L.H."/>
            <person name="Alamgir A."/>
            <person name="Owens N."/>
            <person name="Weber N.D."/>
            <person name="Virtaneva K."/>
            <person name="Barbian K."/>
            <person name="Babar A."/>
            <person name="Rosenke K."/>
        </authorList>
    </citation>
    <scope>NUCLEOTIDE SEQUENCE</scope>
    <source>
        <strain evidence="3">92-2</strain>
    </source>
</reference>
<dbReference type="RefSeq" id="WP_227117651.1">
    <property type="nucleotide sequence ID" value="NZ_CAKSVL010000005.1"/>
</dbReference>
<evidence type="ECO:0000256" key="2">
    <source>
        <dbReference type="SAM" id="Phobius"/>
    </source>
</evidence>
<dbReference type="EMBL" id="FLUP01000001">
    <property type="protein sequence ID" value="SBV93725.1"/>
    <property type="molecule type" value="Genomic_DNA"/>
</dbReference>
<feature type="transmembrane region" description="Helical" evidence="2">
    <location>
        <begin position="134"/>
        <end position="159"/>
    </location>
</feature>
<organism evidence="3">
    <name type="scientific">uncultured Desulfovibrio sp</name>
    <dbReference type="NCBI Taxonomy" id="167968"/>
    <lineage>
        <taxon>Bacteria</taxon>
        <taxon>Pseudomonadati</taxon>
        <taxon>Thermodesulfobacteriota</taxon>
        <taxon>Desulfovibrionia</taxon>
        <taxon>Desulfovibrionales</taxon>
        <taxon>Desulfovibrionaceae</taxon>
        <taxon>Desulfovibrio</taxon>
        <taxon>environmental samples</taxon>
    </lineage>
</organism>
<accession>A0A212J3I2</accession>
<protein>
    <submittedName>
        <fullName evidence="3">Uncharacterized protein</fullName>
    </submittedName>
</protein>
<keyword evidence="2" id="KW-0812">Transmembrane</keyword>
<keyword evidence="2" id="KW-0472">Membrane</keyword>
<name>A0A212J3I2_9BACT</name>
<proteinExistence type="predicted"/>